<accession>Q985J7</accession>
<evidence type="ECO:0000256" key="1">
    <source>
        <dbReference type="SAM" id="SignalP"/>
    </source>
</evidence>
<dbReference type="EMBL" id="BA000012">
    <property type="protein sequence ID" value="BAB54065.1"/>
    <property type="molecule type" value="Genomic_DNA"/>
</dbReference>
<dbReference type="eggNOG" id="ENOG50302NX">
    <property type="taxonomic scope" value="Bacteria"/>
</dbReference>
<feature type="chain" id="PRO_5004322062" evidence="1">
    <location>
        <begin position="28"/>
        <end position="123"/>
    </location>
</feature>
<organism evidence="2 3">
    <name type="scientific">Mesorhizobium japonicum (strain LMG 29417 / CECT 9101 / MAFF 303099)</name>
    <name type="common">Mesorhizobium loti (strain MAFF 303099)</name>
    <dbReference type="NCBI Taxonomy" id="266835"/>
    <lineage>
        <taxon>Bacteria</taxon>
        <taxon>Pseudomonadati</taxon>
        <taxon>Pseudomonadota</taxon>
        <taxon>Alphaproteobacteria</taxon>
        <taxon>Hyphomicrobiales</taxon>
        <taxon>Phyllobacteriaceae</taxon>
        <taxon>Mesorhizobium</taxon>
    </lineage>
</organism>
<gene>
    <name evidence="2" type="ordered locus">mlr7644</name>
</gene>
<dbReference type="KEGG" id="mlo:mlr7644"/>
<name>Q985J7_RHILO</name>
<evidence type="ECO:0000313" key="2">
    <source>
        <dbReference type="EMBL" id="BAB54065.1"/>
    </source>
</evidence>
<evidence type="ECO:0000313" key="3">
    <source>
        <dbReference type="Proteomes" id="UP000000552"/>
    </source>
</evidence>
<proteinExistence type="predicted"/>
<keyword evidence="1" id="KW-0732">Signal</keyword>
<dbReference type="AlphaFoldDB" id="Q985J7"/>
<protein>
    <submittedName>
        <fullName evidence="2">Mlr7644 protein</fullName>
    </submittedName>
</protein>
<sequence length="123" mass="13478">MMTIRSRLAATFAVASLTLVFAGQSHAAVFAAWQVANVPFGDTLNVRQYPSGTSQKQAAYPNGTVLQMTGRCTGGVNLLDITNKPAWKQQQTVRYRWCEVSHDPAKNGAFITNCAYGKYITPY</sequence>
<dbReference type="Proteomes" id="UP000000552">
    <property type="component" value="Chromosome"/>
</dbReference>
<dbReference type="HOGENOM" id="CLU_2023958_0_0_5"/>
<dbReference type="PATRIC" id="fig|266835.9.peg.6118"/>
<feature type="signal peptide" evidence="1">
    <location>
        <begin position="1"/>
        <end position="27"/>
    </location>
</feature>
<reference evidence="2 3" key="1">
    <citation type="journal article" date="2000" name="DNA Res.">
        <title>Complete genome structure of the nitrogen-fixing symbiotic bacterium Mesorhizobium loti.</title>
        <authorList>
            <person name="Kaneko T."/>
            <person name="Nakamura Y."/>
            <person name="Sato S."/>
            <person name="Asamizu E."/>
            <person name="Kato T."/>
            <person name="Sasamoto S."/>
            <person name="Watanabe A."/>
            <person name="Idesawa K."/>
            <person name="Ishikawa A."/>
            <person name="Kawashima K."/>
            <person name="Kimura T."/>
            <person name="Kishida Y."/>
            <person name="Kiyokawa C."/>
            <person name="Kohara M."/>
            <person name="Matsumoto M."/>
            <person name="Matsuno A."/>
            <person name="Mochizuki Y."/>
            <person name="Nakayama S."/>
            <person name="Nakazaki N."/>
            <person name="Shimpo S."/>
            <person name="Sugimoto M."/>
            <person name="Takeuchi C."/>
            <person name="Yamada M."/>
            <person name="Tabata S."/>
        </authorList>
    </citation>
    <scope>NUCLEOTIDE SEQUENCE [LARGE SCALE GENOMIC DNA]</scope>
    <source>
        <strain evidence="3">LMG 29417 / CECT 9101 / MAFF 303099</strain>
    </source>
</reference>